<protein>
    <recommendedName>
        <fullName evidence="4">Lipoprotein</fullName>
    </recommendedName>
</protein>
<name>A0A1M4UQG0_9FLAO</name>
<sequence length="190" mass="22789">MLKIKLYIVLALSLILNSCTSSKKVTEKRCASIVKNDFQNIIEEKFETIINQDTLFFTEVKFECVKNSFYTKKVMYDKFGKWDQEIYLKENSHPILLWNNLKLFPDDSTKFSVLANGLESSKTIYASILVFDKQNRDLLTEDNKYKTKLITYFSEMIRNNNAKKRGFYDIYWKTVDPERWERNKQYLKYR</sequence>
<dbReference type="AlphaFoldDB" id="A0A1M4UQG0"/>
<accession>A0A1M4UQG0</accession>
<organism evidence="2 3">
    <name type="scientific">Psychroflexus salarius</name>
    <dbReference type="NCBI Taxonomy" id="1155689"/>
    <lineage>
        <taxon>Bacteria</taxon>
        <taxon>Pseudomonadati</taxon>
        <taxon>Bacteroidota</taxon>
        <taxon>Flavobacteriia</taxon>
        <taxon>Flavobacteriales</taxon>
        <taxon>Flavobacteriaceae</taxon>
        <taxon>Psychroflexus</taxon>
    </lineage>
</organism>
<evidence type="ECO:0000256" key="1">
    <source>
        <dbReference type="SAM" id="SignalP"/>
    </source>
</evidence>
<evidence type="ECO:0000313" key="3">
    <source>
        <dbReference type="Proteomes" id="UP000184462"/>
    </source>
</evidence>
<evidence type="ECO:0008006" key="4">
    <source>
        <dbReference type="Google" id="ProtNLM"/>
    </source>
</evidence>
<feature type="signal peptide" evidence="1">
    <location>
        <begin position="1"/>
        <end position="23"/>
    </location>
</feature>
<dbReference type="EMBL" id="FQTW01000003">
    <property type="protein sequence ID" value="SHE58944.1"/>
    <property type="molecule type" value="Genomic_DNA"/>
</dbReference>
<evidence type="ECO:0000313" key="2">
    <source>
        <dbReference type="EMBL" id="SHE58944.1"/>
    </source>
</evidence>
<feature type="chain" id="PRO_5012747805" description="Lipoprotein" evidence="1">
    <location>
        <begin position="24"/>
        <end position="190"/>
    </location>
</feature>
<proteinExistence type="predicted"/>
<keyword evidence="1" id="KW-0732">Signal</keyword>
<keyword evidence="3" id="KW-1185">Reference proteome</keyword>
<gene>
    <name evidence="2" type="ORF">SAMN05444278_10355</name>
</gene>
<dbReference type="RefSeq" id="WP_073192508.1">
    <property type="nucleotide sequence ID" value="NZ_FQTW01000003.1"/>
</dbReference>
<dbReference type="STRING" id="1155689.SAMN05444278_10355"/>
<dbReference type="Proteomes" id="UP000184462">
    <property type="component" value="Unassembled WGS sequence"/>
</dbReference>
<dbReference type="OrthoDB" id="1191413at2"/>
<reference evidence="2 3" key="1">
    <citation type="submission" date="2016-11" db="EMBL/GenBank/DDBJ databases">
        <authorList>
            <person name="Jaros S."/>
            <person name="Januszkiewicz K."/>
            <person name="Wedrychowicz H."/>
        </authorList>
    </citation>
    <scope>NUCLEOTIDE SEQUENCE [LARGE SCALE GENOMIC DNA]</scope>
    <source>
        <strain evidence="2 3">DSM 25661</strain>
    </source>
</reference>